<feature type="region of interest" description="Disordered" evidence="1">
    <location>
        <begin position="42"/>
        <end position="67"/>
    </location>
</feature>
<protein>
    <submittedName>
        <fullName evidence="2">Uncharacterized protein</fullName>
    </submittedName>
</protein>
<name>A0A9I9EBY8_CUCME</name>
<dbReference type="AlphaFoldDB" id="A0A9I9EBY8"/>
<proteinExistence type="predicted"/>
<feature type="compositionally biased region" description="Basic and acidic residues" evidence="1">
    <location>
        <begin position="46"/>
        <end position="63"/>
    </location>
</feature>
<organism evidence="2">
    <name type="scientific">Cucumis melo</name>
    <name type="common">Muskmelon</name>
    <dbReference type="NCBI Taxonomy" id="3656"/>
    <lineage>
        <taxon>Eukaryota</taxon>
        <taxon>Viridiplantae</taxon>
        <taxon>Streptophyta</taxon>
        <taxon>Embryophyta</taxon>
        <taxon>Tracheophyta</taxon>
        <taxon>Spermatophyta</taxon>
        <taxon>Magnoliopsida</taxon>
        <taxon>eudicotyledons</taxon>
        <taxon>Gunneridae</taxon>
        <taxon>Pentapetalae</taxon>
        <taxon>rosids</taxon>
        <taxon>fabids</taxon>
        <taxon>Cucurbitales</taxon>
        <taxon>Cucurbitaceae</taxon>
        <taxon>Benincaseae</taxon>
        <taxon>Cucumis</taxon>
    </lineage>
</organism>
<dbReference type="EnsemblPlants" id="MELO3C031623.2.1">
    <property type="protein sequence ID" value="MELO3C031623.2.1"/>
    <property type="gene ID" value="MELO3C031623.2"/>
</dbReference>
<evidence type="ECO:0000313" key="2">
    <source>
        <dbReference type="EnsemblPlants" id="MELO3C031623.2.1"/>
    </source>
</evidence>
<dbReference type="Gramene" id="MELO3C031623.2.1">
    <property type="protein sequence ID" value="MELO3C031623.2.1"/>
    <property type="gene ID" value="MELO3C031623.2"/>
</dbReference>
<sequence length="82" mass="9463">MTNNSRQVDNSYNRHCGDAWNFRAEMIIRRNIAFMLPRTVQSGAARSKDELGDQQRPQPDGRTELTAQGHVVRMITILNYSR</sequence>
<evidence type="ECO:0000256" key="1">
    <source>
        <dbReference type="SAM" id="MobiDB-lite"/>
    </source>
</evidence>
<accession>A0A9I9EBY8</accession>
<reference evidence="2" key="1">
    <citation type="submission" date="2023-03" db="UniProtKB">
        <authorList>
            <consortium name="EnsemblPlants"/>
        </authorList>
    </citation>
    <scope>IDENTIFICATION</scope>
</reference>